<dbReference type="GO" id="GO:0016787">
    <property type="term" value="F:hydrolase activity"/>
    <property type="evidence" value="ECO:0007669"/>
    <property type="project" value="UniProtKB-KW"/>
</dbReference>
<sequence length="280" mass="30918">MSVYRTENGGREVRRGYLQLLDHWSVPHERVTVPTSQGETFVVVSGPPGAPPVVLLHGSGTNAAMWRDDVASWARHFRVHAVDLTGEPGLSAPNRPRLGSDGCALWLDDVLAALGVDRVSLVGASLGGWFAADYATRRPDRVRRLVLLCPGGIGRQKTGWVPQAILLRPFGRWGLRRTLCVVAGLGDDVPALFLEQFLVTFRHFRPRRERLPIFPDEALRRWAMPVLVVVGARDAMLDSASTARRVRELVPGATVKLLPDVAHTIRGQTAEVLRFLLDRP</sequence>
<dbReference type="InterPro" id="IPR029058">
    <property type="entry name" value="AB_hydrolase_fold"/>
</dbReference>
<evidence type="ECO:0000313" key="2">
    <source>
        <dbReference type="EMBL" id="MFC5053490.1"/>
    </source>
</evidence>
<evidence type="ECO:0000313" key="3">
    <source>
        <dbReference type="Proteomes" id="UP001595833"/>
    </source>
</evidence>
<dbReference type="InterPro" id="IPR050266">
    <property type="entry name" value="AB_hydrolase_sf"/>
</dbReference>
<organism evidence="2 3">
    <name type="scientific">Saccharothrix xinjiangensis</name>
    <dbReference type="NCBI Taxonomy" id="204798"/>
    <lineage>
        <taxon>Bacteria</taxon>
        <taxon>Bacillati</taxon>
        <taxon>Actinomycetota</taxon>
        <taxon>Actinomycetes</taxon>
        <taxon>Pseudonocardiales</taxon>
        <taxon>Pseudonocardiaceae</taxon>
        <taxon>Saccharothrix</taxon>
    </lineage>
</organism>
<accession>A0ABV9XT73</accession>
<comment type="caution">
    <text evidence="2">The sequence shown here is derived from an EMBL/GenBank/DDBJ whole genome shotgun (WGS) entry which is preliminary data.</text>
</comment>
<reference evidence="3" key="1">
    <citation type="journal article" date="2019" name="Int. J. Syst. Evol. Microbiol.">
        <title>The Global Catalogue of Microorganisms (GCM) 10K type strain sequencing project: providing services to taxonomists for standard genome sequencing and annotation.</title>
        <authorList>
            <consortium name="The Broad Institute Genomics Platform"/>
            <consortium name="The Broad Institute Genome Sequencing Center for Infectious Disease"/>
            <person name="Wu L."/>
            <person name="Ma J."/>
        </authorList>
    </citation>
    <scope>NUCLEOTIDE SEQUENCE [LARGE SCALE GENOMIC DNA]</scope>
    <source>
        <strain evidence="3">KCTC 12848</strain>
    </source>
</reference>
<feature type="domain" description="AB hydrolase-1" evidence="1">
    <location>
        <begin position="53"/>
        <end position="266"/>
    </location>
</feature>
<protein>
    <submittedName>
        <fullName evidence="2">Alpha/beta fold hydrolase</fullName>
    </submittedName>
</protein>
<evidence type="ECO:0000259" key="1">
    <source>
        <dbReference type="Pfam" id="PF12697"/>
    </source>
</evidence>
<dbReference type="SUPFAM" id="SSF53474">
    <property type="entry name" value="alpha/beta-Hydrolases"/>
    <property type="match status" value="1"/>
</dbReference>
<dbReference type="RefSeq" id="WP_344039436.1">
    <property type="nucleotide sequence ID" value="NZ_BAAAKE010000016.1"/>
</dbReference>
<dbReference type="PRINTS" id="PR00111">
    <property type="entry name" value="ABHYDROLASE"/>
</dbReference>
<dbReference type="EMBL" id="JBHSJB010000006">
    <property type="protein sequence ID" value="MFC5053490.1"/>
    <property type="molecule type" value="Genomic_DNA"/>
</dbReference>
<keyword evidence="3" id="KW-1185">Reference proteome</keyword>
<dbReference type="Proteomes" id="UP001595833">
    <property type="component" value="Unassembled WGS sequence"/>
</dbReference>
<dbReference type="Pfam" id="PF12697">
    <property type="entry name" value="Abhydrolase_6"/>
    <property type="match status" value="1"/>
</dbReference>
<dbReference type="PANTHER" id="PTHR43798">
    <property type="entry name" value="MONOACYLGLYCEROL LIPASE"/>
    <property type="match status" value="1"/>
</dbReference>
<keyword evidence="2" id="KW-0378">Hydrolase</keyword>
<proteinExistence type="predicted"/>
<dbReference type="Gene3D" id="3.40.50.1820">
    <property type="entry name" value="alpha/beta hydrolase"/>
    <property type="match status" value="1"/>
</dbReference>
<name>A0ABV9XT73_9PSEU</name>
<gene>
    <name evidence="2" type="ORF">ACFPFM_06935</name>
</gene>
<dbReference type="InterPro" id="IPR000073">
    <property type="entry name" value="AB_hydrolase_1"/>
</dbReference>